<comment type="caution">
    <text evidence="2">The sequence shown here is derived from an EMBL/GenBank/DDBJ whole genome shotgun (WGS) entry which is preliminary data.</text>
</comment>
<proteinExistence type="predicted"/>
<dbReference type="PANTHER" id="PTHR11566">
    <property type="entry name" value="DYNAMIN"/>
    <property type="match status" value="1"/>
</dbReference>
<evidence type="ECO:0000313" key="2">
    <source>
        <dbReference type="EMBL" id="TGJ83915.1"/>
    </source>
</evidence>
<dbReference type="InterPro" id="IPR022812">
    <property type="entry name" value="Dynamin"/>
</dbReference>
<dbReference type="GO" id="GO:0005874">
    <property type="term" value="C:microtubule"/>
    <property type="evidence" value="ECO:0007669"/>
    <property type="project" value="TreeGrafter"/>
</dbReference>
<dbReference type="InterPro" id="IPR027417">
    <property type="entry name" value="P-loop_NTPase"/>
</dbReference>
<evidence type="ECO:0000259" key="1">
    <source>
        <dbReference type="Pfam" id="PF00350"/>
    </source>
</evidence>
<dbReference type="GO" id="GO:0016559">
    <property type="term" value="P:peroxisome fission"/>
    <property type="evidence" value="ECO:0007669"/>
    <property type="project" value="TreeGrafter"/>
</dbReference>
<dbReference type="GO" id="GO:0008017">
    <property type="term" value="F:microtubule binding"/>
    <property type="evidence" value="ECO:0007669"/>
    <property type="project" value="TreeGrafter"/>
</dbReference>
<dbReference type="GO" id="GO:0016020">
    <property type="term" value="C:membrane"/>
    <property type="evidence" value="ECO:0007669"/>
    <property type="project" value="TreeGrafter"/>
</dbReference>
<dbReference type="STRING" id="37992.A0A4Z0YXM9"/>
<dbReference type="Gene3D" id="3.40.50.300">
    <property type="entry name" value="P-loop containing nucleotide triphosphate hydrolases"/>
    <property type="match status" value="1"/>
</dbReference>
<evidence type="ECO:0000313" key="3">
    <source>
        <dbReference type="Proteomes" id="UP000297716"/>
    </source>
</evidence>
<dbReference type="AlphaFoldDB" id="A0A4Z0YXM9"/>
<keyword evidence="3" id="KW-1185">Reference proteome</keyword>
<feature type="domain" description="Dynamin N-terminal" evidence="1">
    <location>
        <begin position="72"/>
        <end position="121"/>
    </location>
</feature>
<dbReference type="OrthoDB" id="415706at2759"/>
<dbReference type="GO" id="GO:0005739">
    <property type="term" value="C:mitochondrion"/>
    <property type="evidence" value="ECO:0007669"/>
    <property type="project" value="TreeGrafter"/>
</dbReference>
<dbReference type="Proteomes" id="UP000297716">
    <property type="component" value="Unassembled WGS sequence"/>
</dbReference>
<protein>
    <recommendedName>
        <fullName evidence="1">Dynamin N-terminal domain-containing protein</fullName>
    </recommendedName>
</protein>
<dbReference type="InterPro" id="IPR045063">
    <property type="entry name" value="Dynamin_N"/>
</dbReference>
<dbReference type="GO" id="GO:0000266">
    <property type="term" value="P:mitochondrial fission"/>
    <property type="evidence" value="ECO:0007669"/>
    <property type="project" value="TreeGrafter"/>
</dbReference>
<dbReference type="Pfam" id="PF00350">
    <property type="entry name" value="Dynamin_N"/>
    <property type="match status" value="1"/>
</dbReference>
<dbReference type="PANTHER" id="PTHR11566:SF21">
    <property type="entry name" value="DYNAMIN RELATED PROTEIN 1, ISOFORM A"/>
    <property type="match status" value="1"/>
</dbReference>
<accession>A0A4Z0YXM9</accession>
<organism evidence="2 3">
    <name type="scientific">Xylaria hypoxylon</name>
    <dbReference type="NCBI Taxonomy" id="37992"/>
    <lineage>
        <taxon>Eukaryota</taxon>
        <taxon>Fungi</taxon>
        <taxon>Dikarya</taxon>
        <taxon>Ascomycota</taxon>
        <taxon>Pezizomycotina</taxon>
        <taxon>Sordariomycetes</taxon>
        <taxon>Xylariomycetidae</taxon>
        <taxon>Xylariales</taxon>
        <taxon>Xylariaceae</taxon>
        <taxon>Xylaria</taxon>
    </lineage>
</organism>
<name>A0A4Z0YXM9_9PEZI</name>
<reference evidence="2 3" key="1">
    <citation type="submission" date="2019-03" db="EMBL/GenBank/DDBJ databases">
        <title>Draft genome sequence of Xylaria hypoxylon DSM 108379, a ubiquitous saprotrophic-parasitic fungi on hardwood.</title>
        <authorList>
            <person name="Buettner E."/>
            <person name="Leonhardt S."/>
            <person name="Gebauer A.M."/>
            <person name="Liers C."/>
            <person name="Hofrichter M."/>
            <person name="Kellner H."/>
        </authorList>
    </citation>
    <scope>NUCLEOTIDE SEQUENCE [LARGE SCALE GENOMIC DNA]</scope>
    <source>
        <strain evidence="2 3">DSM 108379</strain>
    </source>
</reference>
<dbReference type="EMBL" id="SKBN01000080">
    <property type="protein sequence ID" value="TGJ83915.1"/>
    <property type="molecule type" value="Genomic_DNA"/>
</dbReference>
<gene>
    <name evidence="2" type="ORF">E0Z10_g4862</name>
</gene>
<dbReference type="SUPFAM" id="SSF52540">
    <property type="entry name" value="P-loop containing nucleoside triphosphate hydrolases"/>
    <property type="match status" value="1"/>
</dbReference>
<sequence>MAVLRPRNANVQLLACLVDEDDIDDSDYRFLTDGQRLRYVTTDAYGSSQASSCADNVVGKVWLPEPGYTLVQEIVKTYMMQARAIILAVVSAKNDISNQIVLKLARSCDPDGKRTMGVITKPDFLVPGSDTESMFVSLAENKQRVRAQSRLARKEEDFKGSLIG</sequence>
<dbReference type="GO" id="GO:0006897">
    <property type="term" value="P:endocytosis"/>
    <property type="evidence" value="ECO:0007669"/>
    <property type="project" value="TreeGrafter"/>
</dbReference>
<dbReference type="GO" id="GO:0048312">
    <property type="term" value="P:intracellular distribution of mitochondria"/>
    <property type="evidence" value="ECO:0007669"/>
    <property type="project" value="TreeGrafter"/>
</dbReference>
<dbReference type="GO" id="GO:0003924">
    <property type="term" value="F:GTPase activity"/>
    <property type="evidence" value="ECO:0007669"/>
    <property type="project" value="TreeGrafter"/>
</dbReference>